<keyword evidence="3 7" id="KW-0479">Metal-binding</keyword>
<evidence type="ECO:0000256" key="5">
    <source>
        <dbReference type="ARBA" id="ARBA00022833"/>
    </source>
</evidence>
<dbReference type="FunFam" id="3.40.390.10:FF:000058">
    <property type="entry name" value="Metalloendoproteinase 5-MMP"/>
    <property type="match status" value="1"/>
</dbReference>
<dbReference type="InterPro" id="IPR036365">
    <property type="entry name" value="PGBD-like_sf"/>
</dbReference>
<dbReference type="InterPro" id="IPR001818">
    <property type="entry name" value="Pept_M10_metallopeptidase"/>
</dbReference>
<dbReference type="GO" id="GO:0006508">
    <property type="term" value="P:proteolysis"/>
    <property type="evidence" value="ECO:0007669"/>
    <property type="project" value="UniProtKB-KW"/>
</dbReference>
<dbReference type="SUPFAM" id="SSF55486">
    <property type="entry name" value="Metalloproteases ('zincins'), catalytic domain"/>
    <property type="match status" value="1"/>
</dbReference>
<evidence type="ECO:0000313" key="12">
    <source>
        <dbReference type="Proteomes" id="UP001386955"/>
    </source>
</evidence>
<dbReference type="Pfam" id="PF00413">
    <property type="entry name" value="Peptidase_M10"/>
    <property type="match status" value="1"/>
</dbReference>
<comment type="similarity">
    <text evidence="1">Belongs to the peptidase M10A family. Matrix metalloproteinases (MMPs) subfamily.</text>
</comment>
<proteinExistence type="inferred from homology"/>
<keyword evidence="7" id="KW-0106">Calcium</keyword>
<keyword evidence="5 7" id="KW-0862">Zinc</keyword>
<dbReference type="PANTHER" id="PTHR10201:SF259">
    <property type="entry name" value="MATRIXIN PROTEIN"/>
    <property type="match status" value="1"/>
</dbReference>
<evidence type="ECO:0000256" key="9">
    <source>
        <dbReference type="SAM" id="SignalP"/>
    </source>
</evidence>
<keyword evidence="12" id="KW-1185">Reference proteome</keyword>
<evidence type="ECO:0000256" key="1">
    <source>
        <dbReference type="ARBA" id="ARBA00009614"/>
    </source>
</evidence>
<evidence type="ECO:0000256" key="8">
    <source>
        <dbReference type="SAM" id="Phobius"/>
    </source>
</evidence>
<keyword evidence="8" id="KW-0812">Transmembrane</keyword>
<keyword evidence="9" id="KW-0732">Signal</keyword>
<evidence type="ECO:0000256" key="6">
    <source>
        <dbReference type="ARBA" id="ARBA00023049"/>
    </source>
</evidence>
<feature type="transmembrane region" description="Helical" evidence="8">
    <location>
        <begin position="302"/>
        <end position="320"/>
    </location>
</feature>
<sequence length="321" mass="36399">MKAYICAFLLFLFILDKPVSARVPPSSTTKRKFPPPKPNTPPKQITGLSIIKKYFSNFGYLQSDGPFNDNVDEETISAFKTYQQYFNLQVTGYLNDETFQLISLPRCGIPDMNFNYEFIDNFSWPKEGNQWFTKTNLTYGFVPASEISLNMMQVLRRAFTRWAQAVGVVSLTETTYEDADINVGFYNFGNNVWDEVLGRSFIRLEPSHNVTTGEIQLDATEIWGLPSESDSVLWGDGVLDLESAAVHQIGHLLGLDHSNEEDSVMYPYVLPSHPRKVELSHSDMVNIQKPYTNGISGQGGRWGVLLVIATFSLAFPYLFFY</sequence>
<name>A0AAN9SW17_PSOTE</name>
<dbReference type="AlphaFoldDB" id="A0AAN9SW17"/>
<evidence type="ECO:0000256" key="7">
    <source>
        <dbReference type="PIRSR" id="PIRSR621190-2"/>
    </source>
</evidence>
<feature type="binding site" evidence="7">
    <location>
        <position position="257"/>
    </location>
    <ligand>
        <name>Zn(2+)</name>
        <dbReference type="ChEBI" id="CHEBI:29105"/>
        <label>2</label>
        <note>catalytic</note>
    </ligand>
</feature>
<comment type="caution">
    <text evidence="11">The sequence shown here is derived from an EMBL/GenBank/DDBJ whole genome shotgun (WGS) entry which is preliminary data.</text>
</comment>
<dbReference type="GO" id="GO:0031012">
    <property type="term" value="C:extracellular matrix"/>
    <property type="evidence" value="ECO:0007669"/>
    <property type="project" value="InterPro"/>
</dbReference>
<dbReference type="SUPFAM" id="SSF47090">
    <property type="entry name" value="PGBD-like"/>
    <property type="match status" value="1"/>
</dbReference>
<evidence type="ECO:0000256" key="3">
    <source>
        <dbReference type="ARBA" id="ARBA00022723"/>
    </source>
</evidence>
<feature type="signal peptide" evidence="9">
    <location>
        <begin position="1"/>
        <end position="21"/>
    </location>
</feature>
<evidence type="ECO:0000256" key="4">
    <source>
        <dbReference type="ARBA" id="ARBA00022801"/>
    </source>
</evidence>
<comment type="cofactor">
    <cofactor evidence="7">
        <name>Ca(2+)</name>
        <dbReference type="ChEBI" id="CHEBI:29108"/>
    </cofactor>
    <text evidence="7">Can bind about 5 Ca(2+) ions per subunit.</text>
</comment>
<evidence type="ECO:0000256" key="2">
    <source>
        <dbReference type="ARBA" id="ARBA00022670"/>
    </source>
</evidence>
<feature type="chain" id="PRO_5042841928" description="Peptidase metallopeptidase domain-containing protein" evidence="9">
    <location>
        <begin position="22"/>
        <end position="321"/>
    </location>
</feature>
<feature type="binding site" evidence="7">
    <location>
        <position position="247"/>
    </location>
    <ligand>
        <name>Zn(2+)</name>
        <dbReference type="ChEBI" id="CHEBI:29105"/>
        <label>2</label>
        <note>catalytic</note>
    </ligand>
</feature>
<keyword evidence="8" id="KW-0472">Membrane</keyword>
<dbReference type="InterPro" id="IPR024079">
    <property type="entry name" value="MetalloPept_cat_dom_sf"/>
</dbReference>
<keyword evidence="6" id="KW-0482">Metalloprotease</keyword>
<feature type="binding site" evidence="7">
    <location>
        <position position="221"/>
    </location>
    <ligand>
        <name>Ca(2+)</name>
        <dbReference type="ChEBI" id="CHEBI:29108"/>
        <label>1</label>
    </ligand>
</feature>
<feature type="domain" description="Peptidase metallopeptidase" evidence="10">
    <location>
        <begin position="127"/>
        <end position="293"/>
    </location>
</feature>
<dbReference type="GO" id="GO:0008270">
    <property type="term" value="F:zinc ion binding"/>
    <property type="evidence" value="ECO:0007669"/>
    <property type="project" value="InterPro"/>
</dbReference>
<organism evidence="11 12">
    <name type="scientific">Psophocarpus tetragonolobus</name>
    <name type="common">Winged bean</name>
    <name type="synonym">Dolichos tetragonolobus</name>
    <dbReference type="NCBI Taxonomy" id="3891"/>
    <lineage>
        <taxon>Eukaryota</taxon>
        <taxon>Viridiplantae</taxon>
        <taxon>Streptophyta</taxon>
        <taxon>Embryophyta</taxon>
        <taxon>Tracheophyta</taxon>
        <taxon>Spermatophyta</taxon>
        <taxon>Magnoliopsida</taxon>
        <taxon>eudicotyledons</taxon>
        <taxon>Gunneridae</taxon>
        <taxon>Pentapetalae</taxon>
        <taxon>rosids</taxon>
        <taxon>fabids</taxon>
        <taxon>Fabales</taxon>
        <taxon>Fabaceae</taxon>
        <taxon>Papilionoideae</taxon>
        <taxon>50 kb inversion clade</taxon>
        <taxon>NPAAA clade</taxon>
        <taxon>indigoferoid/millettioid clade</taxon>
        <taxon>Phaseoleae</taxon>
        <taxon>Psophocarpus</taxon>
    </lineage>
</organism>
<dbReference type="Gene3D" id="3.40.390.10">
    <property type="entry name" value="Collagenase (Catalytic Domain)"/>
    <property type="match status" value="1"/>
</dbReference>
<feature type="binding site" evidence="7">
    <location>
        <position position="221"/>
    </location>
    <ligand>
        <name>Ca(2+)</name>
        <dbReference type="ChEBI" id="CHEBI:29108"/>
        <label>3</label>
    </ligand>
</feature>
<dbReference type="PANTHER" id="PTHR10201">
    <property type="entry name" value="MATRIX METALLOPROTEINASE"/>
    <property type="match status" value="1"/>
</dbReference>
<dbReference type="GO" id="GO:0030574">
    <property type="term" value="P:collagen catabolic process"/>
    <property type="evidence" value="ECO:0007669"/>
    <property type="project" value="TreeGrafter"/>
</dbReference>
<keyword evidence="4" id="KW-0378">Hydrolase</keyword>
<feature type="binding site" evidence="7">
    <location>
        <position position="218"/>
    </location>
    <ligand>
        <name>Ca(2+)</name>
        <dbReference type="ChEBI" id="CHEBI:29108"/>
        <label>3</label>
    </ligand>
</feature>
<feature type="binding site" evidence="7">
    <location>
        <position position="209"/>
    </location>
    <ligand>
        <name>Ca(2+)</name>
        <dbReference type="ChEBI" id="CHEBI:29108"/>
        <label>2</label>
    </ligand>
</feature>
<dbReference type="InterPro" id="IPR021190">
    <property type="entry name" value="Pept_M10A"/>
</dbReference>
<keyword evidence="8" id="KW-1133">Transmembrane helix</keyword>
<evidence type="ECO:0000259" key="10">
    <source>
        <dbReference type="SMART" id="SM00235"/>
    </source>
</evidence>
<gene>
    <name evidence="11" type="ORF">VNO78_09083</name>
</gene>
<dbReference type="Proteomes" id="UP001386955">
    <property type="component" value="Unassembled WGS sequence"/>
</dbReference>
<protein>
    <recommendedName>
        <fullName evidence="10">Peptidase metallopeptidase domain-containing protein</fullName>
    </recommendedName>
</protein>
<reference evidence="11 12" key="1">
    <citation type="submission" date="2024-01" db="EMBL/GenBank/DDBJ databases">
        <title>The genomes of 5 underutilized Papilionoideae crops provide insights into root nodulation and disease resistanc.</title>
        <authorList>
            <person name="Jiang F."/>
        </authorList>
    </citation>
    <scope>NUCLEOTIDE SEQUENCE [LARGE SCALE GENOMIC DNA]</scope>
    <source>
        <strain evidence="11">DUOXIRENSHENG_FW03</strain>
        <tissue evidence="11">Leaves</tissue>
    </source>
</reference>
<evidence type="ECO:0000313" key="11">
    <source>
        <dbReference type="EMBL" id="KAK7407291.1"/>
    </source>
</evidence>
<feature type="binding site" description="in inhibited form" evidence="7">
    <location>
        <position position="107"/>
    </location>
    <ligand>
        <name>Zn(2+)</name>
        <dbReference type="ChEBI" id="CHEBI:29105"/>
        <label>2</label>
        <note>catalytic</note>
    </ligand>
</feature>
<feature type="binding site" evidence="7">
    <location>
        <position position="180"/>
    </location>
    <ligand>
        <name>Ca(2+)</name>
        <dbReference type="ChEBI" id="CHEBI:29108"/>
        <label>2</label>
    </ligand>
</feature>
<feature type="binding site" evidence="7">
    <location>
        <position position="251"/>
    </location>
    <ligand>
        <name>Zn(2+)</name>
        <dbReference type="ChEBI" id="CHEBI:29105"/>
        <label>2</label>
        <note>catalytic</note>
    </ligand>
</feature>
<dbReference type="PRINTS" id="PR00138">
    <property type="entry name" value="MATRIXIN"/>
</dbReference>
<dbReference type="Pfam" id="PF01471">
    <property type="entry name" value="PG_binding_1"/>
    <property type="match status" value="1"/>
</dbReference>
<keyword evidence="2" id="KW-0645">Protease</keyword>
<dbReference type="GO" id="GO:0004222">
    <property type="term" value="F:metalloendopeptidase activity"/>
    <property type="evidence" value="ECO:0007669"/>
    <property type="project" value="InterPro"/>
</dbReference>
<dbReference type="GO" id="GO:0030198">
    <property type="term" value="P:extracellular matrix organization"/>
    <property type="evidence" value="ECO:0007669"/>
    <property type="project" value="TreeGrafter"/>
</dbReference>
<feature type="binding site" evidence="7">
    <location>
        <position position="194"/>
    </location>
    <ligand>
        <name>Ca(2+)</name>
        <dbReference type="ChEBI" id="CHEBI:29108"/>
        <label>3</label>
    </ligand>
</feature>
<dbReference type="EMBL" id="JAYMYS010000002">
    <property type="protein sequence ID" value="KAK7407291.1"/>
    <property type="molecule type" value="Genomic_DNA"/>
</dbReference>
<accession>A0AAN9SW17</accession>
<dbReference type="SMART" id="SM00235">
    <property type="entry name" value="ZnMc"/>
    <property type="match status" value="1"/>
</dbReference>
<feature type="binding site" evidence="7">
    <location>
        <position position="265"/>
    </location>
    <ligand>
        <name>Zn(2+)</name>
        <dbReference type="ChEBI" id="CHEBI:29105"/>
        <label>2</label>
        <note>catalytic</note>
    </ligand>
</feature>
<comment type="cofactor">
    <cofactor evidence="7">
        <name>Zn(2+)</name>
        <dbReference type="ChEBI" id="CHEBI:29105"/>
    </cofactor>
    <text evidence="7">Binds 2 Zn(2+) ions per subunit.</text>
</comment>
<dbReference type="InterPro" id="IPR002477">
    <property type="entry name" value="Peptidoglycan-bd-like"/>
</dbReference>
<dbReference type="InterPro" id="IPR006026">
    <property type="entry name" value="Peptidase_Metallo"/>
</dbReference>